<keyword evidence="2" id="KW-0812">Transmembrane</keyword>
<evidence type="ECO:0000256" key="2">
    <source>
        <dbReference type="SAM" id="Phobius"/>
    </source>
</evidence>
<dbReference type="GO" id="GO:0003676">
    <property type="term" value="F:nucleic acid binding"/>
    <property type="evidence" value="ECO:0007669"/>
    <property type="project" value="InterPro"/>
</dbReference>
<feature type="compositionally biased region" description="Polar residues" evidence="1">
    <location>
        <begin position="82"/>
        <end position="98"/>
    </location>
</feature>
<name>A0AAV0BLL8_PHAPC</name>
<keyword evidence="4" id="KW-1185">Reference proteome</keyword>
<protein>
    <submittedName>
        <fullName evidence="3">Uncharacterized protein</fullName>
    </submittedName>
</protein>
<accession>A0AAV0BLL8</accession>
<evidence type="ECO:0000256" key="1">
    <source>
        <dbReference type="SAM" id="MobiDB-lite"/>
    </source>
</evidence>
<comment type="caution">
    <text evidence="3">The sequence shown here is derived from an EMBL/GenBank/DDBJ whole genome shotgun (WGS) entry which is preliminary data.</text>
</comment>
<dbReference type="Gene3D" id="3.30.420.10">
    <property type="entry name" value="Ribonuclease H-like superfamily/Ribonuclease H"/>
    <property type="match status" value="1"/>
</dbReference>
<keyword evidence="2" id="KW-1133">Transmembrane helix</keyword>
<evidence type="ECO:0000313" key="3">
    <source>
        <dbReference type="EMBL" id="CAH7686860.1"/>
    </source>
</evidence>
<gene>
    <name evidence="3" type="ORF">PPACK8108_LOCUS21567</name>
</gene>
<keyword evidence="2" id="KW-0472">Membrane</keyword>
<sequence>MSAHSAAATSSRFCFPTNYSTALKVLKCSESAVGFQAVMVSNKSVLAAAWIKLLVMCNLVTFIVCVKIHKIRFEPHPDDADSSSNSQPECSRSQRATRSVQIATPAYYANIVATRAKKE</sequence>
<dbReference type="EMBL" id="CALTRL010005821">
    <property type="protein sequence ID" value="CAH7686860.1"/>
    <property type="molecule type" value="Genomic_DNA"/>
</dbReference>
<reference evidence="3" key="1">
    <citation type="submission" date="2022-06" db="EMBL/GenBank/DDBJ databases">
        <authorList>
            <consortium name="SYNGENTA / RWTH Aachen University"/>
        </authorList>
    </citation>
    <scope>NUCLEOTIDE SEQUENCE</scope>
</reference>
<dbReference type="Proteomes" id="UP001153365">
    <property type="component" value="Unassembled WGS sequence"/>
</dbReference>
<dbReference type="AlphaFoldDB" id="A0AAV0BLL8"/>
<organism evidence="3 4">
    <name type="scientific">Phakopsora pachyrhizi</name>
    <name type="common">Asian soybean rust disease fungus</name>
    <dbReference type="NCBI Taxonomy" id="170000"/>
    <lineage>
        <taxon>Eukaryota</taxon>
        <taxon>Fungi</taxon>
        <taxon>Dikarya</taxon>
        <taxon>Basidiomycota</taxon>
        <taxon>Pucciniomycotina</taxon>
        <taxon>Pucciniomycetes</taxon>
        <taxon>Pucciniales</taxon>
        <taxon>Phakopsoraceae</taxon>
        <taxon>Phakopsora</taxon>
    </lineage>
</organism>
<dbReference type="InterPro" id="IPR036397">
    <property type="entry name" value="RNaseH_sf"/>
</dbReference>
<evidence type="ECO:0000313" key="4">
    <source>
        <dbReference type="Proteomes" id="UP001153365"/>
    </source>
</evidence>
<proteinExistence type="predicted"/>
<feature type="transmembrane region" description="Helical" evidence="2">
    <location>
        <begin position="45"/>
        <end position="66"/>
    </location>
</feature>
<feature type="region of interest" description="Disordered" evidence="1">
    <location>
        <begin position="75"/>
        <end position="98"/>
    </location>
</feature>